<evidence type="ECO:0000313" key="2">
    <source>
        <dbReference type="Ensembl" id="ENSP00000506410.1"/>
    </source>
</evidence>
<accession>A0A7P0TAY7</accession>
<dbReference type="GO" id="GO:0003785">
    <property type="term" value="F:actin monomer binding"/>
    <property type="evidence" value="ECO:0007669"/>
    <property type="project" value="InterPro"/>
</dbReference>
<reference evidence="2 3" key="2">
    <citation type="journal article" date="2004" name="Nature">
        <title>Finishing the euchromatic sequence of the human genome.</title>
        <authorList>
            <consortium name="International Human Genome Sequencing Consortium"/>
        </authorList>
    </citation>
    <scope>NUCLEOTIDE SEQUENCE [LARGE SCALE GENOMIC DNA]</scope>
</reference>
<gene>
    <name evidence="2" type="primary">COBLL1</name>
</gene>
<dbReference type="Ensembl" id="ENST00000483743.6">
    <property type="protein sequence ID" value="ENSP00000506410.1"/>
    <property type="gene ID" value="ENSG00000082438.18"/>
</dbReference>
<dbReference type="PANTHER" id="PTHR21557">
    <property type="entry name" value="CORDON-BLEU"/>
    <property type="match status" value="1"/>
</dbReference>
<dbReference type="OrthoDB" id="8882621at2759"/>
<proteinExistence type="evidence at protein level"/>
<dbReference type="PANTHER" id="PTHR21557:SF2">
    <property type="entry name" value="CORDON-BLEU PROTEIN-LIKE 1"/>
    <property type="match status" value="1"/>
</dbReference>
<keyword evidence="3" id="KW-1185">Reference proteome</keyword>
<protein>
    <submittedName>
        <fullName evidence="2">Cordon-bleu WH2 repeat protein like 1</fullName>
    </submittedName>
</protein>
<reference evidence="2 3" key="1">
    <citation type="journal article" date="2001" name="Nature">
        <title>Initial sequencing and analysis of the human genome.</title>
        <authorList>
            <consortium name="International Human Genome Sequencing Consortium"/>
            <person name="Lander E.S."/>
            <person name="Linton L.M."/>
            <person name="Birren B."/>
            <person name="Nusbaum C."/>
            <person name="Zody M.C."/>
            <person name="Baldwin J."/>
            <person name="Devon K."/>
            <person name="Dewar K."/>
            <person name="Doyle M."/>
            <person name="FitzHugh W."/>
            <person name="Funke R."/>
            <person name="Gage D."/>
            <person name="Harris K."/>
            <person name="Heaford A."/>
            <person name="Howland J."/>
            <person name="Kann L."/>
            <person name="Lehoczky J."/>
            <person name="LeVine R."/>
            <person name="McEwan P."/>
            <person name="McKernan K."/>
            <person name="Meldrim J."/>
            <person name="Mesirov J.P."/>
            <person name="Miranda C."/>
            <person name="Morris W."/>
            <person name="Naylor J."/>
            <person name="Raymond C."/>
            <person name="Rosetti M."/>
            <person name="Santos R."/>
            <person name="Sheridan A."/>
            <person name="Sougnez C."/>
            <person name="Stange-Thomann N."/>
            <person name="Stojanovic N."/>
            <person name="Subramanian A."/>
            <person name="Wyman D."/>
            <person name="Rogers J."/>
            <person name="Sulston J."/>
            <person name="Ainscough R."/>
            <person name="Beck S."/>
            <person name="Bentley D."/>
            <person name="Burton J."/>
            <person name="Clee C."/>
            <person name="Carter N."/>
            <person name="Coulson A."/>
            <person name="Deadman R."/>
            <person name="Deloukas P."/>
            <person name="Dunham A."/>
            <person name="Dunham I."/>
            <person name="Durbin R."/>
            <person name="French L."/>
            <person name="Grafham D."/>
            <person name="Gregory S."/>
            <person name="Hubbard T."/>
            <person name="Humphray S."/>
            <person name="Hunt A."/>
            <person name="Jones M."/>
            <person name="Lloyd C."/>
            <person name="McMurray A."/>
            <person name="Matthews L."/>
            <person name="Mercer S."/>
            <person name="Milne S."/>
            <person name="Mullikin J.C."/>
            <person name="Mungall A."/>
            <person name="Plumb R."/>
            <person name="Ross M."/>
            <person name="Shownkeen R."/>
            <person name="Sims S."/>
            <person name="Waterston R.H."/>
            <person name="Wilson R.K."/>
            <person name="Hillier L.W."/>
            <person name="McPherson J.D."/>
            <person name="Marra M.A."/>
            <person name="Mardis E.R."/>
            <person name="Fulton L.A."/>
            <person name="Chinwalla A.T."/>
            <person name="Pepin K.H."/>
            <person name="Gish W.R."/>
            <person name="Chissoe S.L."/>
            <person name="Wendl M.C."/>
            <person name="Delehaunty K.D."/>
            <person name="Miner T.L."/>
            <person name="Delehaunty A."/>
            <person name="Kramer J.B."/>
            <person name="Cook L.L."/>
            <person name="Fulton R.S."/>
            <person name="Johnson D.L."/>
            <person name="Minx P.J."/>
            <person name="Clifton S.W."/>
            <person name="Hawkins T."/>
            <person name="Branscomb E."/>
            <person name="Predki P."/>
            <person name="Richardson P."/>
            <person name="Wenning S."/>
            <person name="Slezak T."/>
            <person name="Doggett N."/>
            <person name="Cheng J.F."/>
            <person name="Olsen A."/>
            <person name="Lucas S."/>
            <person name="Elkin C."/>
            <person name="Uberbacher E."/>
            <person name="Frazier M."/>
            <person name="Gibbs R.A."/>
            <person name="Muzny D.M."/>
            <person name="Scherer S.E."/>
            <person name="Bouck J.B."/>
            <person name="Sodergren E.J."/>
            <person name="Worley K.C."/>
            <person name="Rives C.M."/>
            <person name="Gorrell J.H."/>
            <person name="Metzker M.L."/>
            <person name="Naylor S.L."/>
            <person name="Kucherlapati R.S."/>
            <person name="Nelson D.L."/>
            <person name="Weinstock G.M."/>
            <person name="Sakaki Y."/>
            <person name="Fujiyama A."/>
            <person name="Hattori M."/>
            <person name="Yada T."/>
            <person name="Toyoda A."/>
            <person name="Itoh T."/>
            <person name="Kawagoe C."/>
            <person name="Watanabe H."/>
            <person name="Totoki Y."/>
            <person name="Taylor T."/>
            <person name="Weissenbach J."/>
            <person name="Heilig R."/>
            <person name="Saurin W."/>
            <person name="Artiguenave F."/>
            <person name="Brottier P."/>
            <person name="Bruls T."/>
            <person name="Pelletier E."/>
            <person name="Robert C."/>
            <person name="Wincker P."/>
            <person name="Smith D.R."/>
            <person name="Doucette-Stamm L."/>
            <person name="Rubenfield M."/>
            <person name="Weinstock K."/>
            <person name="Lee H.M."/>
            <person name="Dubois J."/>
            <person name="Rosenthal A."/>
            <person name="Platzer M."/>
            <person name="Nyakatura G."/>
            <person name="Taudien S."/>
            <person name="Rump A."/>
            <person name="Yang H."/>
            <person name="Yu J."/>
            <person name="Wang J."/>
            <person name="Huang G."/>
            <person name="Gu J."/>
            <person name="Hood L."/>
            <person name="Rowen L."/>
            <person name="Madan A."/>
            <person name="Qin S."/>
            <person name="Davis R.W."/>
            <person name="Federspiel N.A."/>
            <person name="Abola A.P."/>
            <person name="Proctor M.J."/>
            <person name="Myers R.M."/>
            <person name="Schmutz J."/>
            <person name="Dickson M."/>
            <person name="Grimwood J."/>
            <person name="Cox D.R."/>
            <person name="Olson M.V."/>
            <person name="Kaul R."/>
            <person name="Raymond C."/>
            <person name="Shimizu N."/>
            <person name="Kawasaki K."/>
            <person name="Minoshima S."/>
            <person name="Evans G.A."/>
            <person name="Athanasiou M."/>
            <person name="Schultz R."/>
            <person name="Roe B.A."/>
            <person name="Chen F."/>
            <person name="Pan H."/>
            <person name="Ramser J."/>
            <person name="Lehrach H."/>
            <person name="Reinhardt R."/>
            <person name="McCombie W.R."/>
            <person name="de la Bastide M."/>
            <person name="Dedhia N."/>
            <person name="Blocker H."/>
            <person name="Hornischer K."/>
            <person name="Nordsiek G."/>
            <person name="Agarwala R."/>
            <person name="Aravind L."/>
            <person name="Bailey J.A."/>
            <person name="Bateman A."/>
            <person name="Batzoglou S."/>
            <person name="Birney E."/>
            <person name="Bork P."/>
            <person name="Brown D.G."/>
            <person name="Burge C.B."/>
            <person name="Cerutti L."/>
            <person name="Chen H.C."/>
            <person name="Church D."/>
            <person name="Clamp M."/>
            <person name="Copley R.R."/>
            <person name="Doerks T."/>
            <person name="Eddy S.R."/>
            <person name="Eichler E.E."/>
            <person name="Furey T.S."/>
            <person name="Galagan J."/>
            <person name="Gilbert J.G."/>
            <person name="Harmon C."/>
            <person name="Hayashizaki Y."/>
            <person name="Haussler D."/>
            <person name="Hermjakob H."/>
            <person name="Hokamp K."/>
            <person name="Jang W."/>
            <person name="Johnson L.S."/>
            <person name="Jones T.A."/>
            <person name="Kasif S."/>
            <person name="Kaspryzk A."/>
            <person name="Kennedy S."/>
            <person name="Kent W.J."/>
            <person name="Kitts P."/>
            <person name="Koonin E.V."/>
            <person name="Korf I."/>
            <person name="Kulp D."/>
            <person name="Lancet D."/>
            <person name="Lowe T.M."/>
            <person name="McLysaght A."/>
            <person name="Mikkelsen T."/>
            <person name="Moran J.V."/>
            <person name="Mulder N."/>
            <person name="Pollara V.J."/>
            <person name="Ponting C.P."/>
            <person name="Schuler G."/>
            <person name="Schultz J."/>
            <person name="Slater G."/>
            <person name="Smit A.F."/>
            <person name="Stupka E."/>
            <person name="Szustakowski J."/>
            <person name="Thierry-Mieg D."/>
            <person name="Thierry-Mieg J."/>
            <person name="Wagner L."/>
            <person name="Wallis J."/>
            <person name="Wheeler R."/>
            <person name="Williams A."/>
            <person name="Wolf Y.I."/>
            <person name="Wolfe K.H."/>
            <person name="Yang S.P."/>
            <person name="Yeh R.F."/>
            <person name="Collins F."/>
            <person name="Guyer M.S."/>
            <person name="Peterson J."/>
            <person name="Felsenfeld A."/>
            <person name="Wetterstrand K.A."/>
            <person name="Patrinos A."/>
            <person name="Morgan M.J."/>
            <person name="de Jong P."/>
            <person name="Catanese J.J."/>
            <person name="Osoegawa K."/>
            <person name="Shizuya H."/>
            <person name="Choi S."/>
            <person name="Chen Y.J."/>
        </authorList>
    </citation>
    <scope>NUCLEOTIDE SEQUENCE [LARGE SCALE GENOMIC DNA]</scope>
</reference>
<evidence type="ECO:0007829" key="5">
    <source>
        <dbReference type="ProteomicsDB" id="A0A7P0TAY7"/>
    </source>
</evidence>
<name>A0A7P0TAY7_HUMAN</name>
<feature type="compositionally biased region" description="Low complexity" evidence="1">
    <location>
        <begin position="30"/>
        <end position="41"/>
    </location>
</feature>
<keyword evidence="4 5" id="KW-1267">Proteomics identification</keyword>
<dbReference type="EMBL" id="AC107075">
    <property type="status" value="NOT_ANNOTATED_CDS"/>
    <property type="molecule type" value="Genomic_DNA"/>
</dbReference>
<dbReference type="OpenTargets" id="ENSG00000082438"/>
<dbReference type="GeneTree" id="ENSGT00530000063608"/>
<dbReference type="AlphaFoldDB" id="A0A7P0TAY7"/>
<dbReference type="EMBL" id="AC116626">
    <property type="status" value="NOT_ANNOTATED_CDS"/>
    <property type="molecule type" value="Genomic_DNA"/>
</dbReference>
<dbReference type="HGNC" id="HGNC:23571">
    <property type="gene designation" value="COBLL1"/>
</dbReference>
<dbReference type="Proteomes" id="UP000005640">
    <property type="component" value="Chromosome 2"/>
</dbReference>
<reference evidence="2" key="5">
    <citation type="submission" date="2025-09" db="UniProtKB">
        <authorList>
            <consortium name="Ensembl"/>
        </authorList>
    </citation>
    <scope>IDENTIFICATION</scope>
</reference>
<dbReference type="InterPro" id="IPR039895">
    <property type="entry name" value="COBL-like"/>
</dbReference>
<organism evidence="2 3">
    <name type="scientific">Homo sapiens</name>
    <name type="common">Human</name>
    <dbReference type="NCBI Taxonomy" id="9606"/>
    <lineage>
        <taxon>Eukaryota</taxon>
        <taxon>Metazoa</taxon>
        <taxon>Chordata</taxon>
        <taxon>Craniata</taxon>
        <taxon>Vertebrata</taxon>
        <taxon>Euteleostomi</taxon>
        <taxon>Mammalia</taxon>
        <taxon>Eutheria</taxon>
        <taxon>Euarchontoglires</taxon>
        <taxon>Primates</taxon>
        <taxon>Haplorrhini</taxon>
        <taxon>Catarrhini</taxon>
        <taxon>Hominidae</taxon>
        <taxon>Homo</taxon>
    </lineage>
</organism>
<dbReference type="Ensembl" id="ENST00000483743.6">
    <property type="protein sequence ID" value="ENSP00000506410.1"/>
    <property type="gene ID" value="ENSG00000082438.19"/>
</dbReference>
<reference evidence="2 3" key="3">
    <citation type="journal article" date="2005" name="Nature">
        <title>Generation and annotation of the DNA sequences of human chromosomes 2 and 4.</title>
        <authorList>
            <person name="Hillier L.W."/>
            <person name="Graves T.A."/>
            <person name="Fulton R.S."/>
            <person name="Fulton L.A."/>
            <person name="Pepin K.H."/>
            <person name="Minx P."/>
            <person name="Wagner-McPherson C."/>
            <person name="Layman D."/>
            <person name="Wylie K."/>
            <person name="Sekhon M."/>
            <person name="Becker M.C."/>
            <person name="Fewell G.A."/>
            <person name="Delehaunty K.D."/>
            <person name="Miner T.L."/>
            <person name="Nash W.E."/>
            <person name="Kremitzki C."/>
            <person name="Oddy L."/>
            <person name="Du H."/>
            <person name="Sun H."/>
            <person name="Bradshaw-Cordum H."/>
            <person name="Ali J."/>
            <person name="Carter J."/>
            <person name="Cordes M."/>
            <person name="Harris A."/>
            <person name="Isak A."/>
            <person name="van Brunt A."/>
            <person name="Nguyen C."/>
            <person name="Du F."/>
            <person name="Courtney L."/>
            <person name="Kalicki J."/>
            <person name="Ozersky P."/>
            <person name="Abbott S."/>
            <person name="Armstrong J."/>
            <person name="Belter E.A."/>
            <person name="Caruso L."/>
            <person name="Cedroni M."/>
            <person name="Cotton M."/>
            <person name="Davidson T."/>
            <person name="Desai A."/>
            <person name="Elliott G."/>
            <person name="Erb T."/>
            <person name="Fronick C."/>
            <person name="Gaige T."/>
            <person name="Haakenson W."/>
            <person name="Haglund K."/>
            <person name="Holmes A."/>
            <person name="Harkins R."/>
            <person name="Kim K."/>
            <person name="Kruchowski S.S."/>
            <person name="Strong C.M."/>
            <person name="Grewal N."/>
            <person name="Goyea E."/>
            <person name="Hou S."/>
            <person name="Levy A."/>
            <person name="Martinka S."/>
            <person name="Mead K."/>
            <person name="McLellan M.D."/>
            <person name="Meyer R."/>
            <person name="Randall-Maher J."/>
            <person name="Tomlinson C."/>
            <person name="Dauphin-Kohlberg S."/>
            <person name="Kozlowicz-Reilly A."/>
            <person name="Shah N."/>
            <person name="Swearengen-Shahid S."/>
            <person name="Snider J."/>
            <person name="Strong J.T."/>
            <person name="Thompson J."/>
            <person name="Yoakum M."/>
            <person name="Leonard S."/>
            <person name="Pearman C."/>
            <person name="Trani L."/>
            <person name="Radionenko M."/>
            <person name="Waligorski J.E."/>
            <person name="Wang C."/>
            <person name="Rock S.M."/>
            <person name="Tin-Wollam A.M."/>
            <person name="Maupin R."/>
            <person name="Latreille P."/>
            <person name="Wendl M.C."/>
            <person name="Yang S.P."/>
            <person name="Pohl C."/>
            <person name="Wallis J.W."/>
            <person name="Spieth J."/>
            <person name="Bieri T.A."/>
            <person name="Berkowicz N."/>
            <person name="Nelson J.O."/>
            <person name="Osborne J."/>
            <person name="Ding L."/>
            <person name="Meyer R."/>
            <person name="Sabo A."/>
            <person name="Shotland Y."/>
            <person name="Sinha P."/>
            <person name="Wohldmann P.E."/>
            <person name="Cook L.L."/>
            <person name="Hickenbotham M.T."/>
            <person name="Eldred J."/>
            <person name="Williams D."/>
            <person name="Jones T.A."/>
            <person name="She X."/>
            <person name="Ciccarelli F.D."/>
            <person name="Izaurralde E."/>
            <person name="Taylor J."/>
            <person name="Schmutz J."/>
            <person name="Myers R.M."/>
            <person name="Cox D.R."/>
            <person name="Huang X."/>
            <person name="McPherson J.D."/>
            <person name="Mardis E.R."/>
            <person name="Clifton S.W."/>
            <person name="Warren W.C."/>
            <person name="Chinwalla A.T."/>
            <person name="Eddy S.R."/>
            <person name="Marra M.A."/>
            <person name="Ovcharenko I."/>
            <person name="Furey T.S."/>
            <person name="Miller W."/>
            <person name="Eichler E.E."/>
            <person name="Bork P."/>
            <person name="Suyama M."/>
            <person name="Torrents D."/>
            <person name="Waterston R.H."/>
            <person name="Wilson R.K."/>
        </authorList>
    </citation>
    <scope>NUCLEOTIDE SEQUENCE [LARGE SCALE GENOMIC DNA]</scope>
</reference>
<dbReference type="EMBL" id="AC019181">
    <property type="status" value="NOT_ANNOTATED_CDS"/>
    <property type="molecule type" value="Genomic_DNA"/>
</dbReference>
<evidence type="ECO:0000313" key="3">
    <source>
        <dbReference type="Proteomes" id="UP000005640"/>
    </source>
</evidence>
<evidence type="ECO:0000256" key="1">
    <source>
        <dbReference type="SAM" id="MobiDB-lite"/>
    </source>
</evidence>
<reference evidence="2" key="4">
    <citation type="submission" date="2025-08" db="UniProtKB">
        <authorList>
            <consortium name="Ensembl"/>
        </authorList>
    </citation>
    <scope>IDENTIFICATION</scope>
</reference>
<feature type="region of interest" description="Disordered" evidence="1">
    <location>
        <begin position="1"/>
        <end position="81"/>
    </location>
</feature>
<evidence type="ECO:0007829" key="4">
    <source>
        <dbReference type="PeptideAtlas" id="A0A7P0TAY7"/>
    </source>
</evidence>
<dbReference type="Bgee" id="ENSG00000082438">
    <property type="expression patterns" value="Expressed in sural nerve and 197 other cell types or tissues"/>
</dbReference>
<sequence>MPPSWSPLMCGRAAEAAASSRTPGREMGQAVTRRLGAGARAAPRRAMDGRTPRPQDAPARRKPKAKAPLPPAETKYTDVSSAADSVESTAFIMEQKENMIDKDVELSVVLPGDIIKSTTVHGRYAGVNEISGPPLLIPPLKVSVIYVLMFVL</sequence>